<dbReference type="Proteomes" id="UP001521150">
    <property type="component" value="Unassembled WGS sequence"/>
</dbReference>
<evidence type="ECO:0000313" key="3">
    <source>
        <dbReference type="Proteomes" id="UP001521150"/>
    </source>
</evidence>
<evidence type="ECO:0000256" key="1">
    <source>
        <dbReference type="SAM" id="MobiDB-lite"/>
    </source>
</evidence>
<keyword evidence="3" id="KW-1185">Reference proteome</keyword>
<dbReference type="RefSeq" id="WP_233734466.1">
    <property type="nucleotide sequence ID" value="NZ_JAJVCN010000005.1"/>
</dbReference>
<protein>
    <submittedName>
        <fullName evidence="2">Uncharacterized protein</fullName>
    </submittedName>
</protein>
<name>A0ABS8ZWQ6_9PSEU</name>
<proteinExistence type="predicted"/>
<evidence type="ECO:0000313" key="2">
    <source>
        <dbReference type="EMBL" id="MCE7011713.1"/>
    </source>
</evidence>
<sequence>MTAHHPTESDALRAARADADSERARADAAEGVSRLQAASLAELARLAAEVRCLVADLTDDAHSSQPIPPDRLRRFTAQLNEHADTLSRAARGYANARATDMAYPSIHADLDAHGWTPRPDRDLDGTLPPIPVTELPDRRGYRRGWQRGAERITLWFTGPYGLAYADSSRYGRLCEAREVRAVITSPPHGAADQDEPATTRPATSAIAFDATFEQVAEHMRAAGWGSPAEVYRCDARGKRRANGSRTCAVWRRPSNPAVQLSVWGRQGEPAQVRYWGGPVVDLATLSRITESR</sequence>
<feature type="region of interest" description="Disordered" evidence="1">
    <location>
        <begin position="1"/>
        <end position="25"/>
    </location>
</feature>
<reference evidence="2 3" key="1">
    <citation type="submission" date="2021-12" db="EMBL/GenBank/DDBJ databases">
        <title>Genome sequence of Kibdelosporangium philippinense ATCC 49844.</title>
        <authorList>
            <person name="Fedorov E.A."/>
            <person name="Omeragic M."/>
            <person name="Shalygina K.F."/>
            <person name="Maclea K.S."/>
        </authorList>
    </citation>
    <scope>NUCLEOTIDE SEQUENCE [LARGE SCALE GENOMIC DNA]</scope>
    <source>
        <strain evidence="2 3">ATCC 49844</strain>
    </source>
</reference>
<comment type="caution">
    <text evidence="2">The sequence shown here is derived from an EMBL/GenBank/DDBJ whole genome shotgun (WGS) entry which is preliminary data.</text>
</comment>
<gene>
    <name evidence="2" type="ORF">LWC34_54210</name>
</gene>
<dbReference type="EMBL" id="JAJVCN010000005">
    <property type="protein sequence ID" value="MCE7011713.1"/>
    <property type="molecule type" value="Genomic_DNA"/>
</dbReference>
<accession>A0ABS8ZWQ6</accession>
<organism evidence="2 3">
    <name type="scientific">Kibdelosporangium philippinense</name>
    <dbReference type="NCBI Taxonomy" id="211113"/>
    <lineage>
        <taxon>Bacteria</taxon>
        <taxon>Bacillati</taxon>
        <taxon>Actinomycetota</taxon>
        <taxon>Actinomycetes</taxon>
        <taxon>Pseudonocardiales</taxon>
        <taxon>Pseudonocardiaceae</taxon>
        <taxon>Kibdelosporangium</taxon>
    </lineage>
</organism>